<sequence length="280" mass="29621">MRAALIQLCSSDDPVANLPVTRAFLREAAEGGARVVLTPEVTNCVSSSREHQDRVLSSEADDPTLAGLREEAAALGIWVLIGSLALKTADPDGRFANRSFLISPDGAIAARYDKIHMFDVAVTEEETYRESAGFRPGARAVTAALGAQRLGMSICYDLRFPHLYRRLAQAGAGVLAVPAAFSHVTGAAHWEPLLRARAIETGAYVLAPAQTGLHPSETGKSRRTHGHSLAVSPWGEVLTDGGTAPGICYVDLDPEAVAQARARIPSVLADAPFDGPDPHG</sequence>
<dbReference type="Pfam" id="PF00795">
    <property type="entry name" value="CN_hydrolase"/>
    <property type="match status" value="1"/>
</dbReference>
<dbReference type="InterPro" id="IPR001110">
    <property type="entry name" value="UPF0012_CS"/>
</dbReference>
<dbReference type="InterPro" id="IPR003010">
    <property type="entry name" value="C-N_Hydrolase"/>
</dbReference>
<evidence type="ECO:0000313" key="5">
    <source>
        <dbReference type="Proteomes" id="UP000199302"/>
    </source>
</evidence>
<dbReference type="RefSeq" id="WP_092076735.1">
    <property type="nucleotide sequence ID" value="NZ_FOYI01000002.1"/>
</dbReference>
<dbReference type="GO" id="GO:0016811">
    <property type="term" value="F:hydrolase activity, acting on carbon-nitrogen (but not peptide) bonds, in linear amides"/>
    <property type="evidence" value="ECO:0007669"/>
    <property type="project" value="InterPro"/>
</dbReference>
<dbReference type="SUPFAM" id="SSF56317">
    <property type="entry name" value="Carbon-nitrogen hydrolase"/>
    <property type="match status" value="1"/>
</dbReference>
<name>A0A1I6D4A6_9RHOB</name>
<keyword evidence="5" id="KW-1185">Reference proteome</keyword>
<dbReference type="CDD" id="cd07572">
    <property type="entry name" value="nit"/>
    <property type="match status" value="1"/>
</dbReference>
<organism evidence="4 5">
    <name type="scientific">Poseidonocella sedimentorum</name>
    <dbReference type="NCBI Taxonomy" id="871652"/>
    <lineage>
        <taxon>Bacteria</taxon>
        <taxon>Pseudomonadati</taxon>
        <taxon>Pseudomonadota</taxon>
        <taxon>Alphaproteobacteria</taxon>
        <taxon>Rhodobacterales</taxon>
        <taxon>Roseobacteraceae</taxon>
        <taxon>Poseidonocella</taxon>
    </lineage>
</organism>
<feature type="domain" description="CN hydrolase" evidence="3">
    <location>
        <begin position="1"/>
        <end position="254"/>
    </location>
</feature>
<keyword evidence="2 4" id="KW-0378">Hydrolase</keyword>
<evidence type="ECO:0000313" key="4">
    <source>
        <dbReference type="EMBL" id="SFR00316.1"/>
    </source>
</evidence>
<evidence type="ECO:0000256" key="2">
    <source>
        <dbReference type="ARBA" id="ARBA00022801"/>
    </source>
</evidence>
<evidence type="ECO:0000259" key="3">
    <source>
        <dbReference type="PROSITE" id="PS50263"/>
    </source>
</evidence>
<dbReference type="PROSITE" id="PS01227">
    <property type="entry name" value="UPF0012"/>
    <property type="match status" value="1"/>
</dbReference>
<gene>
    <name evidence="4" type="ORF">SAMN04515673_102135</name>
</gene>
<dbReference type="InterPro" id="IPR045254">
    <property type="entry name" value="Nit1/2_C-N_Hydrolase"/>
</dbReference>
<reference evidence="4 5" key="1">
    <citation type="submission" date="2016-10" db="EMBL/GenBank/DDBJ databases">
        <authorList>
            <person name="de Groot N.N."/>
        </authorList>
    </citation>
    <scope>NUCLEOTIDE SEQUENCE [LARGE SCALE GENOMIC DNA]</scope>
    <source>
        <strain evidence="5">KMM 9023,NRIC 0796,JCM 17311,KCTC 23692</strain>
    </source>
</reference>
<dbReference type="Gene3D" id="3.60.110.10">
    <property type="entry name" value="Carbon-nitrogen hydrolase"/>
    <property type="match status" value="1"/>
</dbReference>
<dbReference type="PROSITE" id="PS50263">
    <property type="entry name" value="CN_HYDROLASE"/>
    <property type="match status" value="1"/>
</dbReference>
<protein>
    <submittedName>
        <fullName evidence="4">Predicted amidohydrolase</fullName>
    </submittedName>
</protein>
<dbReference type="PANTHER" id="PTHR23088">
    <property type="entry name" value="NITRILASE-RELATED"/>
    <property type="match status" value="1"/>
</dbReference>
<dbReference type="STRING" id="871652.SAMN04515673_102135"/>
<dbReference type="Proteomes" id="UP000199302">
    <property type="component" value="Unassembled WGS sequence"/>
</dbReference>
<comment type="similarity">
    <text evidence="1">Belongs to the carbon-nitrogen hydrolase superfamily. NIT1/NIT2 family.</text>
</comment>
<evidence type="ECO:0000256" key="1">
    <source>
        <dbReference type="ARBA" id="ARBA00010613"/>
    </source>
</evidence>
<dbReference type="OrthoDB" id="9811121at2"/>
<accession>A0A1I6D4A6</accession>
<dbReference type="AlphaFoldDB" id="A0A1I6D4A6"/>
<dbReference type="PANTHER" id="PTHR23088:SF27">
    <property type="entry name" value="DEAMINATED GLUTATHIONE AMIDASE"/>
    <property type="match status" value="1"/>
</dbReference>
<dbReference type="EMBL" id="FOYI01000002">
    <property type="protein sequence ID" value="SFR00316.1"/>
    <property type="molecule type" value="Genomic_DNA"/>
</dbReference>
<dbReference type="InterPro" id="IPR036526">
    <property type="entry name" value="C-N_Hydrolase_sf"/>
</dbReference>
<proteinExistence type="inferred from homology"/>